<evidence type="ECO:0000256" key="1">
    <source>
        <dbReference type="SAM" id="Phobius"/>
    </source>
</evidence>
<accession>A0ABD5WED9</accession>
<reference evidence="5" key="2">
    <citation type="journal article" date="2019" name="Int. J. Syst. Evol. Microbiol.">
        <title>The Global Catalogue of Microorganisms (GCM) 10K type strain sequencing project: providing services to taxonomists for standard genome sequencing and annotation.</title>
        <authorList>
            <consortium name="The Broad Institute Genomics Platform"/>
            <consortium name="The Broad Institute Genome Sequencing Center for Infectious Disease"/>
            <person name="Wu L."/>
            <person name="Ma J."/>
        </authorList>
    </citation>
    <scope>NUCLEOTIDE SEQUENCE [LARGE SCALE GENOMIC DNA]</scope>
    <source>
        <strain evidence="5">DT72</strain>
    </source>
</reference>
<name>A0ABD5WED9_9EURY</name>
<reference evidence="3" key="3">
    <citation type="submission" date="2024-09" db="EMBL/GenBank/DDBJ databases">
        <authorList>
            <person name="Sun Q."/>
        </authorList>
    </citation>
    <scope>NUCLEOTIDE SEQUENCE</scope>
    <source>
        <strain evidence="3">CCM 7472</strain>
    </source>
</reference>
<reference evidence="3" key="1">
    <citation type="journal article" date="2014" name="Int. J. Syst. Evol. Microbiol.">
        <title>Complete genome sequence of Corynebacterium casei LMG S-19264T (=DSM 44701T), isolated from a smear-ripened cheese.</title>
        <authorList>
            <consortium name="US DOE Joint Genome Institute (JGI-PGF)"/>
            <person name="Walter F."/>
            <person name="Albersmeier A."/>
            <person name="Kalinowski J."/>
            <person name="Ruckert C."/>
        </authorList>
    </citation>
    <scope>NUCLEOTIDE SEQUENCE [LARGE SCALE GENOMIC DNA]</scope>
    <source>
        <strain evidence="3">CCM 7472</strain>
    </source>
</reference>
<evidence type="ECO:0000259" key="2">
    <source>
        <dbReference type="Pfam" id="PF26472"/>
    </source>
</evidence>
<dbReference type="GeneID" id="79305569"/>
<dbReference type="EMBL" id="JBHSZH010000001">
    <property type="protein sequence ID" value="MFC7078781.1"/>
    <property type="molecule type" value="Genomic_DNA"/>
</dbReference>
<keyword evidence="1" id="KW-1133">Transmembrane helix</keyword>
<keyword evidence="1" id="KW-0812">Transmembrane</keyword>
<evidence type="ECO:0000313" key="3">
    <source>
        <dbReference type="EMBL" id="MFC7078781.1"/>
    </source>
</evidence>
<feature type="domain" description="DUF8147" evidence="2">
    <location>
        <begin position="2"/>
        <end position="61"/>
    </location>
</feature>
<evidence type="ECO:0000313" key="5">
    <source>
        <dbReference type="Proteomes" id="UP001596407"/>
    </source>
</evidence>
<dbReference type="EMBL" id="JBHSZH010000001">
    <property type="protein sequence ID" value="MFC7079119.1"/>
    <property type="molecule type" value="Genomic_DNA"/>
</dbReference>
<sequence>MNVRNLAVALAAGVVSFLVVAVSVTELLATRIWPSAIVGLPAGALAGLVGFGVAYYVLSRER</sequence>
<keyword evidence="5" id="KW-1185">Reference proteome</keyword>
<proteinExistence type="predicted"/>
<gene>
    <name evidence="3" type="ORF">ACFQJ6_00200</name>
    <name evidence="4" type="ORF">ACFQJ6_02165</name>
</gene>
<protein>
    <recommendedName>
        <fullName evidence="2">DUF8147 domain-containing protein</fullName>
    </recommendedName>
</protein>
<comment type="caution">
    <text evidence="3">The sequence shown here is derived from an EMBL/GenBank/DDBJ whole genome shotgun (WGS) entry which is preliminary data.</text>
</comment>
<dbReference type="Proteomes" id="UP001596407">
    <property type="component" value="Unassembled WGS sequence"/>
</dbReference>
<dbReference type="AlphaFoldDB" id="A0ABD5WED9"/>
<dbReference type="InterPro" id="IPR058460">
    <property type="entry name" value="DUF8147"/>
</dbReference>
<dbReference type="RefSeq" id="WP_276282443.1">
    <property type="nucleotide sequence ID" value="NZ_CP119810.1"/>
</dbReference>
<organism evidence="3 5">
    <name type="scientific">Halorussus caseinilyticus</name>
    <dbReference type="NCBI Taxonomy" id="3034025"/>
    <lineage>
        <taxon>Archaea</taxon>
        <taxon>Methanobacteriati</taxon>
        <taxon>Methanobacteriota</taxon>
        <taxon>Stenosarchaea group</taxon>
        <taxon>Halobacteria</taxon>
        <taxon>Halobacteriales</taxon>
        <taxon>Haladaptataceae</taxon>
        <taxon>Halorussus</taxon>
    </lineage>
</organism>
<dbReference type="Pfam" id="PF26472">
    <property type="entry name" value="DUF8147"/>
    <property type="match status" value="1"/>
</dbReference>
<feature type="transmembrane region" description="Helical" evidence="1">
    <location>
        <begin position="37"/>
        <end position="58"/>
    </location>
</feature>
<keyword evidence="1" id="KW-0472">Membrane</keyword>
<evidence type="ECO:0000313" key="4">
    <source>
        <dbReference type="EMBL" id="MFC7079119.1"/>
    </source>
</evidence>